<gene>
    <name evidence="1" type="ORF">RJJ65_36920</name>
</gene>
<feature type="non-terminal residue" evidence="1">
    <location>
        <position position="169"/>
    </location>
</feature>
<evidence type="ECO:0000313" key="1">
    <source>
        <dbReference type="EMBL" id="MDR9778121.1"/>
    </source>
</evidence>
<organism evidence="1 2">
    <name type="scientific">Rhizobium hidalgonense</name>
    <dbReference type="NCBI Taxonomy" id="1538159"/>
    <lineage>
        <taxon>Bacteria</taxon>
        <taxon>Pseudomonadati</taxon>
        <taxon>Pseudomonadota</taxon>
        <taxon>Alphaproteobacteria</taxon>
        <taxon>Hyphomicrobiales</taxon>
        <taxon>Rhizobiaceae</taxon>
        <taxon>Rhizobium/Agrobacterium group</taxon>
        <taxon>Rhizobium</taxon>
    </lineage>
</organism>
<sequence length="169" mass="17497">VTAPINATQITPTQASLPLWFAILSPINAQGDVVKDQVSLSRQFNLTNDQQGQIQIGGTAVYLHTLKNTGAVTEGQSAGDVLLSVQPLSASDGFSYSLYFDANNNGSLDSTDYIVTDLNSAVASGLSPEQSVQLLIKVQAPSNATNGMASQVKLVVTPTGQVSGLSASS</sequence>
<name>A0AAJ2H5I1_9HYPH</name>
<dbReference type="EMBL" id="JAVLSF010000489">
    <property type="protein sequence ID" value="MDR9778121.1"/>
    <property type="molecule type" value="Genomic_DNA"/>
</dbReference>
<accession>A0AAJ2H5I1</accession>
<reference evidence="1" key="1">
    <citation type="submission" date="2023-04" db="EMBL/GenBank/DDBJ databases">
        <title>Genomic characterization of faba bean (Vicia faba) microsymbionts in Mexican soils.</title>
        <authorList>
            <person name="Rivera Orduna F.N."/>
            <person name="Guevara-Luna J."/>
            <person name="Yan J."/>
            <person name="Arroyo-Herrera I."/>
            <person name="Li Y."/>
            <person name="Vasquez-Murrieta M.S."/>
            <person name="Wang E.T."/>
        </authorList>
    </citation>
    <scope>NUCLEOTIDE SEQUENCE</scope>
    <source>
        <strain evidence="1">CH26</strain>
    </source>
</reference>
<feature type="non-terminal residue" evidence="1">
    <location>
        <position position="1"/>
    </location>
</feature>
<proteinExistence type="predicted"/>
<dbReference type="AlphaFoldDB" id="A0AAJ2H5I1"/>
<evidence type="ECO:0000313" key="2">
    <source>
        <dbReference type="Proteomes" id="UP001268610"/>
    </source>
</evidence>
<dbReference type="Proteomes" id="UP001268610">
    <property type="component" value="Unassembled WGS sequence"/>
</dbReference>
<protein>
    <submittedName>
        <fullName evidence="1">Uncharacterized protein</fullName>
    </submittedName>
</protein>
<comment type="caution">
    <text evidence="1">The sequence shown here is derived from an EMBL/GenBank/DDBJ whole genome shotgun (WGS) entry which is preliminary data.</text>
</comment>